<reference evidence="2" key="1">
    <citation type="journal article" date="2020" name="Nat. Genet.">
        <title>Genomic diversifications of five Gossypium allopolyploid species and their impact on cotton improvement.</title>
        <authorList>
            <person name="Chen Z.J."/>
            <person name="Sreedasyam A."/>
            <person name="Ando A."/>
            <person name="Song Q."/>
            <person name="De Santiago L.M."/>
            <person name="Hulse-Kemp A.M."/>
            <person name="Ding M."/>
            <person name="Ye W."/>
            <person name="Kirkbride R.C."/>
            <person name="Jenkins J."/>
            <person name="Plott C."/>
            <person name="Lovell J."/>
            <person name="Lin Y.M."/>
            <person name="Vaughn R."/>
            <person name="Liu B."/>
            <person name="Simpson S."/>
            <person name="Scheffler B.E."/>
            <person name="Wen L."/>
            <person name="Saski C.A."/>
            <person name="Grover C.E."/>
            <person name="Hu G."/>
            <person name="Conover J.L."/>
            <person name="Carlson J.W."/>
            <person name="Shu S."/>
            <person name="Boston L.B."/>
            <person name="Williams M."/>
            <person name="Peterson D.G."/>
            <person name="McGee K."/>
            <person name="Jones D.C."/>
            <person name="Wendel J.F."/>
            <person name="Stelly D.M."/>
            <person name="Grimwood J."/>
            <person name="Schmutz J."/>
        </authorList>
    </citation>
    <scope>NUCLEOTIDE SEQUENCE [LARGE SCALE GENOMIC DNA]</scope>
    <source>
        <strain evidence="2">cv. 3-79</strain>
    </source>
</reference>
<name>A0A5J5WNK3_GOSBA</name>
<organism evidence="1 2">
    <name type="scientific">Gossypium barbadense</name>
    <name type="common">Sea Island cotton</name>
    <name type="synonym">Hibiscus barbadensis</name>
    <dbReference type="NCBI Taxonomy" id="3634"/>
    <lineage>
        <taxon>Eukaryota</taxon>
        <taxon>Viridiplantae</taxon>
        <taxon>Streptophyta</taxon>
        <taxon>Embryophyta</taxon>
        <taxon>Tracheophyta</taxon>
        <taxon>Spermatophyta</taxon>
        <taxon>Magnoliopsida</taxon>
        <taxon>eudicotyledons</taxon>
        <taxon>Gunneridae</taxon>
        <taxon>Pentapetalae</taxon>
        <taxon>rosids</taxon>
        <taxon>malvids</taxon>
        <taxon>Malvales</taxon>
        <taxon>Malvaceae</taxon>
        <taxon>Malvoideae</taxon>
        <taxon>Gossypium</taxon>
    </lineage>
</organism>
<evidence type="ECO:0000313" key="2">
    <source>
        <dbReference type="Proteomes" id="UP000327439"/>
    </source>
</evidence>
<dbReference type="AlphaFoldDB" id="A0A5J5WNK3"/>
<sequence>MYLDSKPCALYVWRICESLLLILKHLIKSNVIEHQ</sequence>
<protein>
    <submittedName>
        <fullName evidence="1">Uncharacterized protein</fullName>
    </submittedName>
</protein>
<dbReference type="EMBL" id="CM018203">
    <property type="protein sequence ID" value="KAB2093392.1"/>
    <property type="molecule type" value="Genomic_DNA"/>
</dbReference>
<keyword evidence="2" id="KW-1185">Reference proteome</keyword>
<accession>A0A5J5WNK3</accession>
<dbReference type="Proteomes" id="UP000327439">
    <property type="component" value="Chromosome A02"/>
</dbReference>
<evidence type="ECO:0000313" key="1">
    <source>
        <dbReference type="EMBL" id="KAB2093392.1"/>
    </source>
</evidence>
<proteinExistence type="predicted"/>
<gene>
    <name evidence="1" type="ORF">ES319_A02G092200v1</name>
</gene>